<dbReference type="AlphaFoldDB" id="A0A4Y2A2A8"/>
<keyword evidence="3" id="KW-1185">Reference proteome</keyword>
<dbReference type="OrthoDB" id="6433285at2759"/>
<gene>
    <name evidence="2" type="primary">PGBD4_457</name>
    <name evidence="2" type="ORF">AVEN_159494_1</name>
</gene>
<dbReference type="PANTHER" id="PTHR46599:SF2">
    <property type="entry name" value="PIGGYBAC TRANSPOSABLE ELEMENT-DERIVED PROTEIN 4-LIKE"/>
    <property type="match status" value="1"/>
</dbReference>
<proteinExistence type="predicted"/>
<feature type="domain" description="PiggyBac transposable element-derived protein" evidence="1">
    <location>
        <begin position="1"/>
        <end position="314"/>
    </location>
</feature>
<name>A0A4Y2A2A8_ARAVE</name>
<accession>A0A4Y2A2A8</accession>
<dbReference type="InterPro" id="IPR029526">
    <property type="entry name" value="PGBD"/>
</dbReference>
<evidence type="ECO:0000313" key="3">
    <source>
        <dbReference type="Proteomes" id="UP000499080"/>
    </source>
</evidence>
<dbReference type="PANTHER" id="PTHR46599">
    <property type="entry name" value="PIGGYBAC TRANSPOSABLE ELEMENT-DERIVED PROTEIN 4"/>
    <property type="match status" value="1"/>
</dbReference>
<protein>
    <submittedName>
        <fullName evidence="2">PiggyBac transposable element-derived protein 4</fullName>
    </submittedName>
</protein>
<evidence type="ECO:0000259" key="1">
    <source>
        <dbReference type="Pfam" id="PF13843"/>
    </source>
</evidence>
<sequence length="358" mass="41406">MSIVKRPRIADYWAENVTLGNERIKSMLAKNRFLKIKHYFHISDRESELMKNENGFNFSQKVEPLQTYLRGKFMTHFKTTAEVSVDEALVKFKCRLGIIQYMPLKLAKRGIKIWMLCTPYLGYTLNFELYCGKSGSTPRTKNGLGYDVVMHLAKGLESKNHTCFDRFFSSVNILLDLYKVGIFACGTVMSNRKNLPPGMKILKLKEIIAISTLQCKDIPNLLSTTWLDMKQISIISTNAKNEICQAHRRKGAEKLLVQCSAVFAQYNRHTHWQITLGVDLADQRRKYFSVARKSSKWWWYIFSFLLDTALSNAFILMKATNSPPPKLKYQLYDFKLELNEELGKEGCRKRANSDFTPT</sequence>
<comment type="caution">
    <text evidence="2">The sequence shown here is derived from an EMBL/GenBank/DDBJ whole genome shotgun (WGS) entry which is preliminary data.</text>
</comment>
<organism evidence="2 3">
    <name type="scientific">Araneus ventricosus</name>
    <name type="common">Orbweaver spider</name>
    <name type="synonym">Epeira ventricosa</name>
    <dbReference type="NCBI Taxonomy" id="182803"/>
    <lineage>
        <taxon>Eukaryota</taxon>
        <taxon>Metazoa</taxon>
        <taxon>Ecdysozoa</taxon>
        <taxon>Arthropoda</taxon>
        <taxon>Chelicerata</taxon>
        <taxon>Arachnida</taxon>
        <taxon>Araneae</taxon>
        <taxon>Araneomorphae</taxon>
        <taxon>Entelegynae</taxon>
        <taxon>Araneoidea</taxon>
        <taxon>Araneidae</taxon>
        <taxon>Araneus</taxon>
    </lineage>
</organism>
<dbReference type="Proteomes" id="UP000499080">
    <property type="component" value="Unassembled WGS sequence"/>
</dbReference>
<dbReference type="Pfam" id="PF13843">
    <property type="entry name" value="DDE_Tnp_1_7"/>
    <property type="match status" value="1"/>
</dbReference>
<evidence type="ECO:0000313" key="2">
    <source>
        <dbReference type="EMBL" id="GBL73505.1"/>
    </source>
</evidence>
<dbReference type="EMBL" id="BGPR01000003">
    <property type="protein sequence ID" value="GBL73505.1"/>
    <property type="molecule type" value="Genomic_DNA"/>
</dbReference>
<reference evidence="2 3" key="1">
    <citation type="journal article" date="2019" name="Sci. Rep.">
        <title>Orb-weaving spider Araneus ventricosus genome elucidates the spidroin gene catalogue.</title>
        <authorList>
            <person name="Kono N."/>
            <person name="Nakamura H."/>
            <person name="Ohtoshi R."/>
            <person name="Moran D.A.P."/>
            <person name="Shinohara A."/>
            <person name="Yoshida Y."/>
            <person name="Fujiwara M."/>
            <person name="Mori M."/>
            <person name="Tomita M."/>
            <person name="Arakawa K."/>
        </authorList>
    </citation>
    <scope>NUCLEOTIDE SEQUENCE [LARGE SCALE GENOMIC DNA]</scope>
</reference>